<feature type="domain" description="HNH nuclease" evidence="1">
    <location>
        <begin position="66"/>
        <end position="129"/>
    </location>
</feature>
<comment type="caution">
    <text evidence="2">The sequence shown here is derived from an EMBL/GenBank/DDBJ whole genome shotgun (WGS) entry which is preliminary data.</text>
</comment>
<organism evidence="2 3">
    <name type="scientific">Colletotrichum godetiae</name>
    <dbReference type="NCBI Taxonomy" id="1209918"/>
    <lineage>
        <taxon>Eukaryota</taxon>
        <taxon>Fungi</taxon>
        <taxon>Dikarya</taxon>
        <taxon>Ascomycota</taxon>
        <taxon>Pezizomycotina</taxon>
        <taxon>Sordariomycetes</taxon>
        <taxon>Hypocreomycetidae</taxon>
        <taxon>Glomerellales</taxon>
        <taxon>Glomerellaceae</taxon>
        <taxon>Colletotrichum</taxon>
        <taxon>Colletotrichum acutatum species complex</taxon>
    </lineage>
</organism>
<reference evidence="2" key="1">
    <citation type="submission" date="2021-06" db="EMBL/GenBank/DDBJ databases">
        <title>Comparative genomics, transcriptomics and evolutionary studies reveal genomic signatures of adaptation to plant cell wall in hemibiotrophic fungi.</title>
        <authorList>
            <consortium name="DOE Joint Genome Institute"/>
            <person name="Baroncelli R."/>
            <person name="Diaz J.F."/>
            <person name="Benocci T."/>
            <person name="Peng M."/>
            <person name="Battaglia E."/>
            <person name="Haridas S."/>
            <person name="Andreopoulos W."/>
            <person name="Labutti K."/>
            <person name="Pangilinan J."/>
            <person name="Floch G.L."/>
            <person name="Makela M.R."/>
            <person name="Henrissat B."/>
            <person name="Grigoriev I.V."/>
            <person name="Crouch J.A."/>
            <person name="De Vries R.P."/>
            <person name="Sukno S.A."/>
            <person name="Thon M.R."/>
        </authorList>
    </citation>
    <scope>NUCLEOTIDE SEQUENCE</scope>
    <source>
        <strain evidence="2">CBS 193.32</strain>
    </source>
</reference>
<protein>
    <recommendedName>
        <fullName evidence="1">HNH nuclease domain-containing protein</fullName>
    </recommendedName>
</protein>
<sequence length="259" mass="30317">MNKGRNFIKQRCYELLRHAEFKQIDKLDQSGRILIVTPYKTTLVRYKQFIKALHHHKARDRANNLCVVTKMQKPQVCHIIPFTLSNYPADLFSLILRMKACKNLIDDPANVICLTWQLHKYWTDGKFMLKPRGRPYEVAVVDDSVGPRSARKQKAEEFRWCQEIVIHWLRWTTLEGMQADADYSTDPREHFQPLDHETAVSLETGYSVADGKTIKVFADCEADVPSYVQFSYNYRPICLRHSRLQQLPIRNCTSLTRTV</sequence>
<dbReference type="InterPro" id="IPR003615">
    <property type="entry name" value="HNH_nuc"/>
</dbReference>
<evidence type="ECO:0000313" key="2">
    <source>
        <dbReference type="EMBL" id="KAK1659633.1"/>
    </source>
</evidence>
<keyword evidence="3" id="KW-1185">Reference proteome</keyword>
<dbReference type="RefSeq" id="XP_060424397.1">
    <property type="nucleotide sequence ID" value="XM_060580032.1"/>
</dbReference>
<dbReference type="AlphaFoldDB" id="A0AAJ0ABU0"/>
<dbReference type="GeneID" id="85464558"/>
<evidence type="ECO:0000259" key="1">
    <source>
        <dbReference type="Pfam" id="PF13391"/>
    </source>
</evidence>
<dbReference type="Pfam" id="PF13391">
    <property type="entry name" value="HNH_2"/>
    <property type="match status" value="1"/>
</dbReference>
<proteinExistence type="predicted"/>
<evidence type="ECO:0000313" key="3">
    <source>
        <dbReference type="Proteomes" id="UP001224890"/>
    </source>
</evidence>
<accession>A0AAJ0ABU0</accession>
<dbReference type="Proteomes" id="UP001224890">
    <property type="component" value="Unassembled WGS sequence"/>
</dbReference>
<gene>
    <name evidence="2" type="ORF">BDP55DRAFT_733103</name>
</gene>
<name>A0AAJ0ABU0_9PEZI</name>
<dbReference type="EMBL" id="JAHMHR010000058">
    <property type="protein sequence ID" value="KAK1659633.1"/>
    <property type="molecule type" value="Genomic_DNA"/>
</dbReference>